<dbReference type="Proteomes" id="UP001458415">
    <property type="component" value="Unassembled WGS sequence"/>
</dbReference>
<feature type="region of interest" description="Disordered" evidence="1">
    <location>
        <begin position="205"/>
        <end position="232"/>
    </location>
</feature>
<dbReference type="Pfam" id="PF21761">
    <property type="entry name" value="RedAm-like_C"/>
    <property type="match status" value="1"/>
</dbReference>
<gene>
    <name evidence="3" type="ORF">ABT317_32500</name>
</gene>
<dbReference type="InterPro" id="IPR036291">
    <property type="entry name" value="NAD(P)-bd_dom_sf"/>
</dbReference>
<proteinExistence type="predicted"/>
<evidence type="ECO:0000256" key="1">
    <source>
        <dbReference type="SAM" id="MobiDB-lite"/>
    </source>
</evidence>
<evidence type="ECO:0000313" key="4">
    <source>
        <dbReference type="Proteomes" id="UP001458415"/>
    </source>
</evidence>
<name>A0ABV1WBJ5_9ACTN</name>
<dbReference type="InterPro" id="IPR013328">
    <property type="entry name" value="6PGD_dom2"/>
</dbReference>
<keyword evidence="4" id="KW-1185">Reference proteome</keyword>
<feature type="non-terminal residue" evidence="3">
    <location>
        <position position="1"/>
    </location>
</feature>
<reference evidence="3 4" key="1">
    <citation type="submission" date="2024-06" db="EMBL/GenBank/DDBJ databases">
        <title>The Natural Products Discovery Center: Release of the First 8490 Sequenced Strains for Exploring Actinobacteria Biosynthetic Diversity.</title>
        <authorList>
            <person name="Kalkreuter E."/>
            <person name="Kautsar S.A."/>
            <person name="Yang D."/>
            <person name="Bader C.D."/>
            <person name="Teijaro C.N."/>
            <person name="Fluegel L."/>
            <person name="Davis C.M."/>
            <person name="Simpson J.R."/>
            <person name="Lauterbach L."/>
            <person name="Steele A.D."/>
            <person name="Gui C."/>
            <person name="Meng S."/>
            <person name="Li G."/>
            <person name="Viehrig K."/>
            <person name="Ye F."/>
            <person name="Su P."/>
            <person name="Kiefer A.F."/>
            <person name="Nichols A."/>
            <person name="Cepeda A.J."/>
            <person name="Yan W."/>
            <person name="Fan B."/>
            <person name="Jiang Y."/>
            <person name="Adhikari A."/>
            <person name="Zheng C.-J."/>
            <person name="Schuster L."/>
            <person name="Cowan T.M."/>
            <person name="Smanski M.J."/>
            <person name="Chevrette M.G."/>
            <person name="De Carvalho L.P.S."/>
            <person name="Shen B."/>
        </authorList>
    </citation>
    <scope>NUCLEOTIDE SEQUENCE [LARGE SCALE GENOMIC DNA]</scope>
    <source>
        <strain evidence="3 4">NPDC000634</strain>
    </source>
</reference>
<evidence type="ECO:0000259" key="2">
    <source>
        <dbReference type="Pfam" id="PF21761"/>
    </source>
</evidence>
<dbReference type="EMBL" id="JBEPCU010000795">
    <property type="protein sequence ID" value="MER6981565.1"/>
    <property type="molecule type" value="Genomic_DNA"/>
</dbReference>
<dbReference type="Gene3D" id="1.10.1040.10">
    <property type="entry name" value="N-(1-d-carboxylethyl)-l-norvaline Dehydrogenase, domain 2"/>
    <property type="match status" value="1"/>
</dbReference>
<organism evidence="3 4">
    <name type="scientific">Streptomyces carpinensis</name>
    <dbReference type="NCBI Taxonomy" id="66369"/>
    <lineage>
        <taxon>Bacteria</taxon>
        <taxon>Bacillati</taxon>
        <taxon>Actinomycetota</taxon>
        <taxon>Actinomycetes</taxon>
        <taxon>Kitasatosporales</taxon>
        <taxon>Streptomycetaceae</taxon>
        <taxon>Streptomyces</taxon>
    </lineage>
</organism>
<dbReference type="SUPFAM" id="SSF51735">
    <property type="entry name" value="NAD(P)-binding Rossmann-fold domains"/>
    <property type="match status" value="1"/>
</dbReference>
<evidence type="ECO:0000313" key="3">
    <source>
        <dbReference type="EMBL" id="MER6981565.1"/>
    </source>
</evidence>
<sequence length="232" mass="23397">GLRGRALVNLTSGEPARARALARWAGRHGIRYLDGAVLSPTPAIGTPSAAVLYSGAAGVHEAVRETLAALGGSGTYLGEDPGLTAAFEVALLDLFATSVHGLAHAFALASAEGIAPGQLAPFAAGIGGLLPEMAGRWADQLAEGRFSGERSTVDSAATTLTHLIAAARSHDLDTAALSAAKRAADRVVAAGHGADGLARLTTALDALDTPRDVPDTPQASDPSGGPRCRQRS</sequence>
<feature type="domain" description="NADPH-dependent reductive aminase-like C-terminal" evidence="2">
    <location>
        <begin position="80"/>
        <end position="204"/>
    </location>
</feature>
<comment type="caution">
    <text evidence="3">The sequence shown here is derived from an EMBL/GenBank/DDBJ whole genome shotgun (WGS) entry which is preliminary data.</text>
</comment>
<protein>
    <submittedName>
        <fullName evidence="3">NAD(P)-dependent oxidoreductase</fullName>
    </submittedName>
</protein>
<dbReference type="Gene3D" id="3.40.50.720">
    <property type="entry name" value="NAD(P)-binding Rossmann-like Domain"/>
    <property type="match status" value="1"/>
</dbReference>
<accession>A0ABV1WBJ5</accession>
<dbReference type="InterPro" id="IPR048666">
    <property type="entry name" value="RedAm-like_C"/>
</dbReference>